<dbReference type="Pfam" id="PF00087">
    <property type="entry name" value="Toxin_TOLIP"/>
    <property type="match status" value="1"/>
</dbReference>
<dbReference type="InterPro" id="IPR035076">
    <property type="entry name" value="Toxin/TOLIP"/>
</dbReference>
<organism evidence="2 3">
    <name type="scientific">Schistosoma japonicum</name>
    <name type="common">Blood fluke</name>
    <dbReference type="NCBI Taxonomy" id="6182"/>
    <lineage>
        <taxon>Eukaryota</taxon>
        <taxon>Metazoa</taxon>
        <taxon>Spiralia</taxon>
        <taxon>Lophotrochozoa</taxon>
        <taxon>Platyhelminthes</taxon>
        <taxon>Trematoda</taxon>
        <taxon>Digenea</taxon>
        <taxon>Strigeidida</taxon>
        <taxon>Schistosomatoidea</taxon>
        <taxon>Schistosomatidae</taxon>
        <taxon>Schistosoma</taxon>
    </lineage>
</organism>
<dbReference type="AlphaFoldDB" id="A0A4Z2CML1"/>
<name>A0A4Z2CML1_SCHJA</name>
<feature type="non-terminal residue" evidence="2">
    <location>
        <position position="1"/>
    </location>
</feature>
<gene>
    <name evidence="2" type="ORF">EWB00_009205</name>
</gene>
<evidence type="ECO:0000313" key="3">
    <source>
        <dbReference type="Proteomes" id="UP000311919"/>
    </source>
</evidence>
<dbReference type="SUPFAM" id="SSF57302">
    <property type="entry name" value="Snake toxin-like"/>
    <property type="match status" value="1"/>
</dbReference>
<reference evidence="2 3" key="1">
    <citation type="submission" date="2019-03" db="EMBL/GenBank/DDBJ databases">
        <title>An improved genome assembly of the fluke Schistosoma japonicum.</title>
        <authorList>
            <person name="Hu W."/>
            <person name="Luo F."/>
            <person name="Yin M."/>
            <person name="Mo X."/>
            <person name="Sun C."/>
            <person name="Wu Q."/>
            <person name="Zhu B."/>
            <person name="Xiang M."/>
            <person name="Wang J."/>
            <person name="Wang Y."/>
            <person name="Zhang T."/>
            <person name="Xu B."/>
            <person name="Zheng H."/>
            <person name="Feng Z."/>
        </authorList>
    </citation>
    <scope>NUCLEOTIDE SEQUENCE [LARGE SCALE GENOMIC DNA]</scope>
    <source>
        <strain evidence="2">HuSjv2</strain>
        <tissue evidence="2">Worms</tissue>
    </source>
</reference>
<proteinExistence type="predicted"/>
<dbReference type="Proteomes" id="UP000311919">
    <property type="component" value="Unassembled WGS sequence"/>
</dbReference>
<accession>A0A4Z2CML1</accession>
<comment type="caution">
    <text evidence="2">The sequence shown here is derived from an EMBL/GenBank/DDBJ whole genome shotgun (WGS) entry which is preliminary data.</text>
</comment>
<evidence type="ECO:0000259" key="1">
    <source>
        <dbReference type="Pfam" id="PF00087"/>
    </source>
</evidence>
<evidence type="ECO:0000313" key="2">
    <source>
        <dbReference type="EMBL" id="TNN05517.1"/>
    </source>
</evidence>
<sequence>HSVTCYVCDNCVNVDTSTSTQTNCGACVKSGLPRLYMKRQCVETCSDIQSKFPIQELLSCCTTDLCNNSKQLKPFIT</sequence>
<dbReference type="Gene3D" id="2.10.60.10">
    <property type="entry name" value="CD59"/>
    <property type="match status" value="1"/>
</dbReference>
<keyword evidence="3" id="KW-1185">Reference proteome</keyword>
<feature type="non-terminal residue" evidence="2">
    <location>
        <position position="77"/>
    </location>
</feature>
<dbReference type="OrthoDB" id="6229429at2759"/>
<dbReference type="InterPro" id="IPR045860">
    <property type="entry name" value="Snake_toxin-like_sf"/>
</dbReference>
<protein>
    <recommendedName>
        <fullName evidence="1">Snake toxin/toxin-like domain-containing protein</fullName>
    </recommendedName>
</protein>
<feature type="domain" description="Snake toxin/toxin-like" evidence="1">
    <location>
        <begin position="4"/>
        <end position="67"/>
    </location>
</feature>
<dbReference type="EMBL" id="SKCS01000522">
    <property type="protein sequence ID" value="TNN05517.1"/>
    <property type="molecule type" value="Genomic_DNA"/>
</dbReference>